<sequence length="81" mass="8587">MGKIVVVSPKLVPITYLMVIVEPIVLTITHPFGNGVPIRTVTCAPVGAPFRFLIHTVLSVLFIIAQPAGSGEMGTTVYVTP</sequence>
<protein>
    <submittedName>
        <fullName evidence="1">Uncharacterized protein</fullName>
    </submittedName>
</protein>
<dbReference type="EMBL" id="JAJNBZ010000030">
    <property type="protein sequence ID" value="MCE5172531.1"/>
    <property type="molecule type" value="Genomic_DNA"/>
</dbReference>
<evidence type="ECO:0000313" key="2">
    <source>
        <dbReference type="Proteomes" id="UP001199916"/>
    </source>
</evidence>
<reference evidence="1 2" key="1">
    <citation type="submission" date="2021-11" db="EMBL/GenBank/DDBJ databases">
        <title>Draft genome sequence of Paenibacillus profundus YoMME, a new Gram-positive bacteria with exoelectrogenic properties.</title>
        <authorList>
            <person name="Hubenova Y."/>
            <person name="Hubenova E."/>
            <person name="Manasiev Y."/>
            <person name="Peykov S."/>
            <person name="Mitov M."/>
        </authorList>
    </citation>
    <scope>NUCLEOTIDE SEQUENCE [LARGE SCALE GENOMIC DNA]</scope>
    <source>
        <strain evidence="1 2">YoMME</strain>
    </source>
</reference>
<comment type="caution">
    <text evidence="1">The sequence shown here is derived from an EMBL/GenBank/DDBJ whole genome shotgun (WGS) entry which is preliminary data.</text>
</comment>
<evidence type="ECO:0000313" key="1">
    <source>
        <dbReference type="EMBL" id="MCE5172531.1"/>
    </source>
</evidence>
<dbReference type="RefSeq" id="WP_233698676.1">
    <property type="nucleotide sequence ID" value="NZ_JAJNBZ010000030.1"/>
</dbReference>
<dbReference type="Proteomes" id="UP001199916">
    <property type="component" value="Unassembled WGS sequence"/>
</dbReference>
<organism evidence="1 2">
    <name type="scientific">Paenibacillus profundus</name>
    <dbReference type="NCBI Taxonomy" id="1173085"/>
    <lineage>
        <taxon>Bacteria</taxon>
        <taxon>Bacillati</taxon>
        <taxon>Bacillota</taxon>
        <taxon>Bacilli</taxon>
        <taxon>Bacillales</taxon>
        <taxon>Paenibacillaceae</taxon>
        <taxon>Paenibacillus</taxon>
    </lineage>
</organism>
<accession>A0ABS8YL29</accession>
<keyword evidence="2" id="KW-1185">Reference proteome</keyword>
<proteinExistence type="predicted"/>
<gene>
    <name evidence="1" type="ORF">LQV63_24980</name>
</gene>
<name>A0ABS8YL29_9BACL</name>